<accession>A0A8I6TBE5</accession>
<dbReference type="Proteomes" id="UP000494040">
    <property type="component" value="Unassembled WGS sequence"/>
</dbReference>
<keyword evidence="4" id="KW-0862">Zinc</keyword>
<evidence type="ECO:0000259" key="7">
    <source>
        <dbReference type="PROSITE" id="PS50081"/>
    </source>
</evidence>
<comment type="similarity">
    <text evidence="5">Belongs to the DEF8 family.</text>
</comment>
<dbReference type="InterPro" id="IPR051366">
    <property type="entry name" value="DEF8"/>
</dbReference>
<dbReference type="OMA" id="NMICPKC"/>
<organism evidence="8 9">
    <name type="scientific">Cimex lectularius</name>
    <name type="common">Bed bug</name>
    <name type="synonym">Acanthia lectularia</name>
    <dbReference type="NCBI Taxonomy" id="79782"/>
    <lineage>
        <taxon>Eukaryota</taxon>
        <taxon>Metazoa</taxon>
        <taxon>Ecdysozoa</taxon>
        <taxon>Arthropoda</taxon>
        <taxon>Hexapoda</taxon>
        <taxon>Insecta</taxon>
        <taxon>Pterygota</taxon>
        <taxon>Neoptera</taxon>
        <taxon>Paraneoptera</taxon>
        <taxon>Hemiptera</taxon>
        <taxon>Heteroptera</taxon>
        <taxon>Panheteroptera</taxon>
        <taxon>Cimicomorpha</taxon>
        <taxon>Cimicidae</taxon>
        <taxon>Cimex</taxon>
    </lineage>
</organism>
<evidence type="ECO:0000256" key="3">
    <source>
        <dbReference type="ARBA" id="ARBA00022771"/>
    </source>
</evidence>
<dbReference type="Pfam" id="PF00130">
    <property type="entry name" value="C1_1"/>
    <property type="match status" value="1"/>
</dbReference>
<proteinExistence type="inferred from homology"/>
<protein>
    <recommendedName>
        <fullName evidence="7">Phorbol-ester/DAG-type domain-containing protein</fullName>
    </recommendedName>
</protein>
<keyword evidence="2" id="KW-0677">Repeat</keyword>
<dbReference type="PANTHER" id="PTHR12326:SF3">
    <property type="entry name" value="DIFFERENTIALLY EXPRESSED IN FDCP 8 HOMOLOG"/>
    <property type="match status" value="1"/>
</dbReference>
<evidence type="ECO:0000256" key="5">
    <source>
        <dbReference type="ARBA" id="ARBA00029450"/>
    </source>
</evidence>
<dbReference type="Gene3D" id="3.30.60.20">
    <property type="match status" value="1"/>
</dbReference>
<dbReference type="InterPro" id="IPR025258">
    <property type="entry name" value="RH_dom"/>
</dbReference>
<dbReference type="CDD" id="cd20819">
    <property type="entry name" value="C1_DEF8"/>
    <property type="match status" value="1"/>
</dbReference>
<sequence>MDMTEEEIEKQECVRSPSLSSVSGDEESDSSAHLSTTFIDAHNYITLKEGCQFAFTTEELTEALERCKTLVMTSEECSDERKWLVRRLVELRHRLAQAKENELIKNQPEQEEVQVRLGHNFVVNYQPASATSLYCDHCCGTIWNVVSYYYRCIDCSYRIHIKCLHFITRVCPILIISEQGSYETKICPEVGLDRQDYKCFECENPINFVQRGNNEARKCDYSGRYFCKSCHWNSLSVIPARIMHNWDFEPKPVSQAAYQLIKMTKERPLIILDNSLYPLIEELNKIKKMREQLGHMKLYISTCRSSLESGFHKRELEWRRHLVHNTDIFSLDDLNDLHNGQLRMKIESIHSKLKKHIKEDCEVCKGRGFFCEYCKSTEVIFPFDNSVYICPKCEYVQHKHCWMTRNACPKCVRKESKTDKADE</sequence>
<keyword evidence="9" id="KW-1185">Reference proteome</keyword>
<dbReference type="InterPro" id="IPR002219">
    <property type="entry name" value="PKC_DAG/PE"/>
</dbReference>
<dbReference type="AlphaFoldDB" id="A0A8I6TBE5"/>
<evidence type="ECO:0000256" key="2">
    <source>
        <dbReference type="ARBA" id="ARBA00022737"/>
    </source>
</evidence>
<dbReference type="EnsemblMetazoa" id="XM_014385035.2">
    <property type="protein sequence ID" value="XP_014240521.1"/>
    <property type="gene ID" value="LOC106661543"/>
</dbReference>
<name>A0A8I6TBE5_CIMLE</name>
<feature type="domain" description="Phorbol-ester/DAG-type" evidence="7">
    <location>
        <begin position="118"/>
        <end position="171"/>
    </location>
</feature>
<evidence type="ECO:0000256" key="4">
    <source>
        <dbReference type="ARBA" id="ARBA00022833"/>
    </source>
</evidence>
<evidence type="ECO:0000256" key="6">
    <source>
        <dbReference type="SAM" id="MobiDB-lite"/>
    </source>
</evidence>
<dbReference type="SMART" id="SM00109">
    <property type="entry name" value="C1"/>
    <property type="match status" value="1"/>
</dbReference>
<gene>
    <name evidence="8" type="primary">106661543</name>
</gene>
<evidence type="ECO:0000256" key="1">
    <source>
        <dbReference type="ARBA" id="ARBA00022723"/>
    </source>
</evidence>
<dbReference type="InterPro" id="IPR047983">
    <property type="entry name" value="DEF8_C1"/>
</dbReference>
<dbReference type="SUPFAM" id="SSF48695">
    <property type="entry name" value="Multiheme cytochromes"/>
    <property type="match status" value="1"/>
</dbReference>
<reference evidence="8" key="1">
    <citation type="submission" date="2022-01" db="UniProtKB">
        <authorList>
            <consortium name="EnsemblMetazoa"/>
        </authorList>
    </citation>
    <scope>IDENTIFICATION</scope>
</reference>
<evidence type="ECO:0000313" key="8">
    <source>
        <dbReference type="EnsemblMetazoa" id="XP_014240521.1"/>
    </source>
</evidence>
<dbReference type="GO" id="GO:0008270">
    <property type="term" value="F:zinc ion binding"/>
    <property type="evidence" value="ECO:0007669"/>
    <property type="project" value="UniProtKB-KW"/>
</dbReference>
<dbReference type="SMART" id="SM01175">
    <property type="entry name" value="DUF4206"/>
    <property type="match status" value="1"/>
</dbReference>
<keyword evidence="3" id="KW-0863">Zinc-finger</keyword>
<keyword evidence="1" id="KW-0479">Metal-binding</keyword>
<evidence type="ECO:0000313" key="9">
    <source>
        <dbReference type="Proteomes" id="UP000494040"/>
    </source>
</evidence>
<dbReference type="SUPFAM" id="SSF57889">
    <property type="entry name" value="Cysteine-rich domain"/>
    <property type="match status" value="1"/>
</dbReference>
<dbReference type="InterPro" id="IPR036280">
    <property type="entry name" value="Multihaem_cyt_sf"/>
</dbReference>
<dbReference type="PROSITE" id="PS50081">
    <property type="entry name" value="ZF_DAG_PE_2"/>
    <property type="match status" value="1"/>
</dbReference>
<dbReference type="Pfam" id="PF13901">
    <property type="entry name" value="RH_dom"/>
    <property type="match status" value="1"/>
</dbReference>
<dbReference type="OrthoDB" id="1918044at2759"/>
<dbReference type="PANTHER" id="PTHR12326">
    <property type="entry name" value="PLECKSTRIN HOMOLOGY DOMAIN CONTAINING PROTEIN"/>
    <property type="match status" value="1"/>
</dbReference>
<feature type="region of interest" description="Disordered" evidence="6">
    <location>
        <begin position="1"/>
        <end position="30"/>
    </location>
</feature>
<dbReference type="InterPro" id="IPR046349">
    <property type="entry name" value="C1-like_sf"/>
</dbReference>